<organism evidence="2 3">
    <name type="scientific">Gymnopilus dilepis</name>
    <dbReference type="NCBI Taxonomy" id="231916"/>
    <lineage>
        <taxon>Eukaryota</taxon>
        <taxon>Fungi</taxon>
        <taxon>Dikarya</taxon>
        <taxon>Basidiomycota</taxon>
        <taxon>Agaricomycotina</taxon>
        <taxon>Agaricomycetes</taxon>
        <taxon>Agaricomycetidae</taxon>
        <taxon>Agaricales</taxon>
        <taxon>Agaricineae</taxon>
        <taxon>Hymenogastraceae</taxon>
        <taxon>Gymnopilus</taxon>
    </lineage>
</organism>
<protein>
    <submittedName>
        <fullName evidence="2">Uncharacterized protein</fullName>
    </submittedName>
</protein>
<sequence length="65" mass="7361">MAGLTNRPPVRHSNPGAPLQRLDEIQQRQEIFLDRDVAVQWTTTTVASFTIDVDGDDDSSQTHRR</sequence>
<evidence type="ECO:0000313" key="3">
    <source>
        <dbReference type="Proteomes" id="UP000284706"/>
    </source>
</evidence>
<dbReference type="EMBL" id="NHYE01000696">
    <property type="protein sequence ID" value="PPR03821.1"/>
    <property type="molecule type" value="Genomic_DNA"/>
</dbReference>
<gene>
    <name evidence="2" type="ORF">CVT26_000997</name>
</gene>
<proteinExistence type="predicted"/>
<evidence type="ECO:0000313" key="2">
    <source>
        <dbReference type="EMBL" id="PPR03821.1"/>
    </source>
</evidence>
<dbReference type="InParanoid" id="A0A409YL86"/>
<accession>A0A409YL86</accession>
<name>A0A409YL86_9AGAR</name>
<reference evidence="2 3" key="1">
    <citation type="journal article" date="2018" name="Evol. Lett.">
        <title>Horizontal gene cluster transfer increased hallucinogenic mushroom diversity.</title>
        <authorList>
            <person name="Reynolds H.T."/>
            <person name="Vijayakumar V."/>
            <person name="Gluck-Thaler E."/>
            <person name="Korotkin H.B."/>
            <person name="Matheny P.B."/>
            <person name="Slot J.C."/>
        </authorList>
    </citation>
    <scope>NUCLEOTIDE SEQUENCE [LARGE SCALE GENOMIC DNA]</scope>
    <source>
        <strain evidence="2 3">SRW20</strain>
    </source>
</reference>
<keyword evidence="3" id="KW-1185">Reference proteome</keyword>
<feature type="region of interest" description="Disordered" evidence="1">
    <location>
        <begin position="1"/>
        <end position="20"/>
    </location>
</feature>
<dbReference type="AlphaFoldDB" id="A0A409YL86"/>
<dbReference type="Proteomes" id="UP000284706">
    <property type="component" value="Unassembled WGS sequence"/>
</dbReference>
<evidence type="ECO:0000256" key="1">
    <source>
        <dbReference type="SAM" id="MobiDB-lite"/>
    </source>
</evidence>
<comment type="caution">
    <text evidence="2">The sequence shown here is derived from an EMBL/GenBank/DDBJ whole genome shotgun (WGS) entry which is preliminary data.</text>
</comment>